<accession>A0A6J6NJA1</accession>
<proteinExistence type="predicted"/>
<dbReference type="AlphaFoldDB" id="A0A6J6NJA1"/>
<evidence type="ECO:0000313" key="1">
    <source>
        <dbReference type="EMBL" id="CAB4684794.1"/>
    </source>
</evidence>
<reference evidence="1" key="1">
    <citation type="submission" date="2020-05" db="EMBL/GenBank/DDBJ databases">
        <authorList>
            <person name="Chiriac C."/>
            <person name="Salcher M."/>
            <person name="Ghai R."/>
            <person name="Kavagutti S V."/>
        </authorList>
    </citation>
    <scope>NUCLEOTIDE SEQUENCE</scope>
</reference>
<dbReference type="EMBL" id="CAEZXM010000056">
    <property type="protein sequence ID" value="CAB4684794.1"/>
    <property type="molecule type" value="Genomic_DNA"/>
</dbReference>
<sequence>MLAQQPVTRTAIEAHLRSHDSCVEPGWSVCMHVDGIEVTTSSIIAELPVGAPPTALMLLGSPCENGYVRYTF</sequence>
<organism evidence="1">
    <name type="scientific">freshwater metagenome</name>
    <dbReference type="NCBI Taxonomy" id="449393"/>
    <lineage>
        <taxon>unclassified sequences</taxon>
        <taxon>metagenomes</taxon>
        <taxon>ecological metagenomes</taxon>
    </lineage>
</organism>
<name>A0A6J6NJA1_9ZZZZ</name>
<protein>
    <submittedName>
        <fullName evidence="1">Unannotated protein</fullName>
    </submittedName>
</protein>
<gene>
    <name evidence="1" type="ORF">UFOPK2366_00428</name>
</gene>